<evidence type="ECO:0000256" key="11">
    <source>
        <dbReference type="ARBA" id="ARBA00023235"/>
    </source>
</evidence>
<feature type="binding site" evidence="16">
    <location>
        <position position="70"/>
    </location>
    <ligand>
        <name>substrate</name>
    </ligand>
</feature>
<dbReference type="GO" id="GO:0046872">
    <property type="term" value="F:metal ion binding"/>
    <property type="evidence" value="ECO:0007669"/>
    <property type="project" value="UniProtKB-KW"/>
</dbReference>
<feature type="active site" description="Proton acceptor" evidence="14">
    <location>
        <position position="36"/>
    </location>
</feature>
<name>A0A0W4ZJ27_PNEC8</name>
<dbReference type="CDD" id="cd00429">
    <property type="entry name" value="RPE"/>
    <property type="match status" value="1"/>
</dbReference>
<dbReference type="VEuPathDB" id="FungiDB:T552_01626"/>
<dbReference type="InterPro" id="IPR013785">
    <property type="entry name" value="Aldolase_TIM"/>
</dbReference>
<dbReference type="GO" id="GO:0006098">
    <property type="term" value="P:pentose-phosphate shunt"/>
    <property type="evidence" value="ECO:0007669"/>
    <property type="project" value="UniProtKB-UniPathway"/>
</dbReference>
<dbReference type="UniPathway" id="UPA00115">
    <property type="reaction ID" value="UER00411"/>
</dbReference>
<keyword evidence="11 13" id="KW-0413">Isomerase</keyword>
<feature type="binding site" evidence="16">
    <location>
        <begin position="197"/>
        <end position="198"/>
    </location>
    <ligand>
        <name>substrate</name>
    </ligand>
</feature>
<comment type="similarity">
    <text evidence="7 13">Belongs to the ribulose-phosphate 3-epimerase family.</text>
</comment>
<feature type="binding site" evidence="16">
    <location>
        <position position="177"/>
    </location>
    <ligand>
        <name>substrate</name>
    </ligand>
</feature>
<evidence type="ECO:0000256" key="15">
    <source>
        <dbReference type="PIRSR" id="PIRSR001461-2"/>
    </source>
</evidence>
<comment type="cofactor">
    <cofactor evidence="5">
        <name>Fe(2+)</name>
        <dbReference type="ChEBI" id="CHEBI:29033"/>
    </cofactor>
</comment>
<comment type="cofactor">
    <cofactor evidence="3">
        <name>Co(2+)</name>
        <dbReference type="ChEBI" id="CHEBI:48828"/>
    </cofactor>
</comment>
<dbReference type="HAMAP" id="MF_02227">
    <property type="entry name" value="RPE"/>
    <property type="match status" value="1"/>
</dbReference>
<evidence type="ECO:0000256" key="1">
    <source>
        <dbReference type="ARBA" id="ARBA00001782"/>
    </source>
</evidence>
<evidence type="ECO:0000256" key="4">
    <source>
        <dbReference type="ARBA" id="ARBA00001947"/>
    </source>
</evidence>
<protein>
    <recommendedName>
        <fullName evidence="9 13">Ribulose-phosphate 3-epimerase</fullName>
        <ecNumber evidence="8 13">5.1.3.1</ecNumber>
    </recommendedName>
</protein>
<dbReference type="SUPFAM" id="SSF51366">
    <property type="entry name" value="Ribulose-phoshate binding barrel"/>
    <property type="match status" value="1"/>
</dbReference>
<dbReference type="AlphaFoldDB" id="A0A0W4ZJ27"/>
<dbReference type="NCBIfam" id="TIGR01163">
    <property type="entry name" value="rpe"/>
    <property type="match status" value="1"/>
</dbReference>
<keyword evidence="12 15" id="KW-0170">Cobalt</keyword>
<evidence type="ECO:0000313" key="19">
    <source>
        <dbReference type="Proteomes" id="UP000054454"/>
    </source>
</evidence>
<comment type="cofactor">
    <cofactor evidence="2">
        <name>Mn(2+)</name>
        <dbReference type="ChEBI" id="CHEBI:29035"/>
    </cofactor>
</comment>
<dbReference type="GO" id="GO:0005975">
    <property type="term" value="P:carbohydrate metabolic process"/>
    <property type="evidence" value="ECO:0007669"/>
    <property type="project" value="InterPro"/>
</dbReference>
<dbReference type="PROSITE" id="PS01085">
    <property type="entry name" value="RIBUL_P_3_EPIMER_1"/>
    <property type="match status" value="1"/>
</dbReference>
<reference evidence="19" key="1">
    <citation type="journal article" date="2016" name="Nat. Commun.">
        <title>Genome analysis of three Pneumocystis species reveals adaptation mechanisms to life exclusively in mammalian hosts.</title>
        <authorList>
            <person name="Ma L."/>
            <person name="Chen Z."/>
            <person name="Huang D.W."/>
            <person name="Kutty G."/>
            <person name="Ishihara M."/>
            <person name="Wang H."/>
            <person name="Abouelleil A."/>
            <person name="Bishop L."/>
            <person name="Davey E."/>
            <person name="Deng R."/>
            <person name="Deng X."/>
            <person name="Fan L."/>
            <person name="Fantoni G."/>
            <person name="Fitzgerald M."/>
            <person name="Gogineni E."/>
            <person name="Goldberg J.M."/>
            <person name="Handley G."/>
            <person name="Hu X."/>
            <person name="Huber C."/>
            <person name="Jiao X."/>
            <person name="Jones K."/>
            <person name="Levin J.Z."/>
            <person name="Liu Y."/>
            <person name="Macdonald P."/>
            <person name="Melnikov A."/>
            <person name="Raley C."/>
            <person name="Sassi M."/>
            <person name="Sherman B.T."/>
            <person name="Song X."/>
            <person name="Sykes S."/>
            <person name="Tran B."/>
            <person name="Walsh L."/>
            <person name="Xia Y."/>
            <person name="Yang J."/>
            <person name="Young S."/>
            <person name="Zeng Q."/>
            <person name="Zheng X."/>
            <person name="Stephens R."/>
            <person name="Nusbaum C."/>
            <person name="Birren B.W."/>
            <person name="Azadi P."/>
            <person name="Lempicki R.A."/>
            <person name="Cuomo C.A."/>
            <person name="Kovacs J.A."/>
        </authorList>
    </citation>
    <scope>NUCLEOTIDE SEQUENCE [LARGE SCALE GENOMIC DNA]</scope>
    <source>
        <strain evidence="19">B80</strain>
    </source>
</reference>
<comment type="pathway">
    <text evidence="6">Carbohydrate degradation; pentose phosphate pathway; D-xylulose 5-phosphate from D-ribulose 5-phosphate (non-oxidative stage): step 1/1.</text>
</comment>
<dbReference type="NCBIfam" id="NF004076">
    <property type="entry name" value="PRK05581.1-4"/>
    <property type="match status" value="1"/>
</dbReference>
<evidence type="ECO:0000313" key="18">
    <source>
        <dbReference type="EMBL" id="KTW28366.1"/>
    </source>
</evidence>
<evidence type="ECO:0000256" key="9">
    <source>
        <dbReference type="ARBA" id="ARBA00013920"/>
    </source>
</evidence>
<dbReference type="Proteomes" id="UP000054454">
    <property type="component" value="Unassembled WGS sequence"/>
</dbReference>
<comment type="cofactor">
    <cofactor evidence="15">
        <name>a divalent metal cation</name>
        <dbReference type="ChEBI" id="CHEBI:60240"/>
    </cofactor>
    <text evidence="15">Binds 1 divalent metal cation per subunit.</text>
</comment>
<comment type="catalytic activity">
    <reaction evidence="1 13">
        <text>D-ribulose 5-phosphate = D-xylulose 5-phosphate</text>
        <dbReference type="Rhea" id="RHEA:13677"/>
        <dbReference type="ChEBI" id="CHEBI:57737"/>
        <dbReference type="ChEBI" id="CHEBI:58121"/>
        <dbReference type="EC" id="5.1.3.1"/>
    </reaction>
</comment>
<dbReference type="PANTHER" id="PTHR11749">
    <property type="entry name" value="RIBULOSE-5-PHOSPHATE-3-EPIMERASE"/>
    <property type="match status" value="1"/>
</dbReference>
<feature type="binding site" evidence="15">
    <location>
        <position position="36"/>
    </location>
    <ligand>
        <name>a divalent metal cation</name>
        <dbReference type="ChEBI" id="CHEBI:60240"/>
    </ligand>
</feature>
<keyword evidence="19" id="KW-1185">Reference proteome</keyword>
<dbReference type="OrthoDB" id="1927044at2759"/>
<keyword evidence="15" id="KW-0862">Zinc</keyword>
<evidence type="ECO:0000256" key="12">
    <source>
        <dbReference type="ARBA" id="ARBA00023285"/>
    </source>
</evidence>
<evidence type="ECO:0000256" key="6">
    <source>
        <dbReference type="ARBA" id="ARBA00005016"/>
    </source>
</evidence>
<evidence type="ECO:0000256" key="13">
    <source>
        <dbReference type="PIRNR" id="PIRNR001461"/>
    </source>
</evidence>
<keyword evidence="13" id="KW-0119">Carbohydrate metabolism</keyword>
<comment type="cofactor">
    <cofactor evidence="4">
        <name>Zn(2+)</name>
        <dbReference type="ChEBI" id="CHEBI:29105"/>
    </cofactor>
</comment>
<dbReference type="PIRSF" id="PIRSF001461">
    <property type="entry name" value="RPE"/>
    <property type="match status" value="1"/>
</dbReference>
<feature type="region of interest" description="Disordered" evidence="17">
    <location>
        <begin position="220"/>
        <end position="254"/>
    </location>
</feature>
<organism evidence="18 19">
    <name type="scientific">Pneumocystis carinii (strain B80)</name>
    <name type="common">Rat pneumocystis pneumonia agent</name>
    <name type="synonym">Pneumocystis carinii f. sp. carinii</name>
    <dbReference type="NCBI Taxonomy" id="1408658"/>
    <lineage>
        <taxon>Eukaryota</taxon>
        <taxon>Fungi</taxon>
        <taxon>Dikarya</taxon>
        <taxon>Ascomycota</taxon>
        <taxon>Taphrinomycotina</taxon>
        <taxon>Pneumocystomycetes</taxon>
        <taxon>Pneumocystaceae</taxon>
        <taxon>Pneumocystis</taxon>
    </lineage>
</organism>
<keyword evidence="10 15" id="KW-0479">Metal-binding</keyword>
<proteinExistence type="inferred from homology"/>
<dbReference type="EC" id="5.1.3.1" evidence="8 13"/>
<feature type="compositionally biased region" description="Low complexity" evidence="17">
    <location>
        <begin position="233"/>
        <end position="248"/>
    </location>
</feature>
<dbReference type="RefSeq" id="XP_018225909.1">
    <property type="nucleotide sequence ID" value="XM_018370204.1"/>
</dbReference>
<comment type="caution">
    <text evidence="18">The sequence shown here is derived from an EMBL/GenBank/DDBJ whole genome shotgun (WGS) entry which is preliminary data.</text>
</comment>
<accession>A0A0W4ZJ27</accession>
<feature type="binding site" evidence="15">
    <location>
        <position position="34"/>
    </location>
    <ligand>
        <name>a divalent metal cation</name>
        <dbReference type="ChEBI" id="CHEBI:60240"/>
    </ligand>
</feature>
<evidence type="ECO:0000256" key="7">
    <source>
        <dbReference type="ARBA" id="ARBA00009541"/>
    </source>
</evidence>
<dbReference type="GeneID" id="28936407"/>
<feature type="binding site" evidence="16">
    <location>
        <position position="9"/>
    </location>
    <ligand>
        <name>substrate</name>
    </ligand>
</feature>
<evidence type="ECO:0000256" key="3">
    <source>
        <dbReference type="ARBA" id="ARBA00001941"/>
    </source>
</evidence>
<feature type="binding site" evidence="16">
    <location>
        <begin position="146"/>
        <end position="149"/>
    </location>
    <ligand>
        <name>substrate</name>
    </ligand>
</feature>
<evidence type="ECO:0000256" key="2">
    <source>
        <dbReference type="ARBA" id="ARBA00001936"/>
    </source>
</evidence>
<keyword evidence="15" id="KW-0464">Manganese</keyword>
<dbReference type="InterPro" id="IPR026019">
    <property type="entry name" value="Ribul_P_3_epim"/>
</dbReference>
<feature type="binding site" evidence="15">
    <location>
        <position position="70"/>
    </location>
    <ligand>
        <name>a divalent metal cation</name>
        <dbReference type="ChEBI" id="CHEBI:60240"/>
    </ligand>
</feature>
<dbReference type="InterPro" id="IPR000056">
    <property type="entry name" value="Ribul_P_3_epim-like"/>
</dbReference>
<evidence type="ECO:0000256" key="10">
    <source>
        <dbReference type="ARBA" id="ARBA00022723"/>
    </source>
</evidence>
<sequence length="254" mass="27463">MPKAIIAPSILAGDFSRLAEEGIKMIKNSADWLHLDIMDGHFVPNITIGAPVVKCLRKAIPKSEVIFDCHMMVSKPEQWVHDFAEAGGDIYCFHYEATNNPSTLIDIIHKTGMKAGIAIKPKTPISVLFPLADRLDMILIMTVEPGFGGQTFIPSCISKIRALRHRYPDLNLEVDGGLTETTVTLAAEAGANIIVAGTSIFQATHPSTVIQTFRRIVHTYQPSSSPSSPSPLSPSSSPFSSSYTSSSPLPLPPP</sequence>
<dbReference type="GO" id="GO:0004750">
    <property type="term" value="F:D-ribulose-phosphate 3-epimerase activity"/>
    <property type="evidence" value="ECO:0007669"/>
    <property type="project" value="UniProtKB-EC"/>
</dbReference>
<feature type="active site" description="Proton donor" evidence="14">
    <location>
        <position position="175"/>
    </location>
</feature>
<dbReference type="FunFam" id="3.20.20.70:FF:000171">
    <property type="entry name" value="Ribulose-phosphate 3-epimerase"/>
    <property type="match status" value="1"/>
</dbReference>
<evidence type="ECO:0000256" key="14">
    <source>
        <dbReference type="PIRSR" id="PIRSR001461-1"/>
    </source>
</evidence>
<dbReference type="EMBL" id="LFVZ01000007">
    <property type="protein sequence ID" value="KTW28366.1"/>
    <property type="molecule type" value="Genomic_DNA"/>
</dbReference>
<feature type="binding site" evidence="15">
    <location>
        <position position="175"/>
    </location>
    <ligand>
        <name>a divalent metal cation</name>
        <dbReference type="ChEBI" id="CHEBI:60240"/>
    </ligand>
</feature>
<dbReference type="Pfam" id="PF00834">
    <property type="entry name" value="Ribul_P_3_epim"/>
    <property type="match status" value="1"/>
</dbReference>
<gene>
    <name evidence="18" type="ORF">T552_01626</name>
</gene>
<evidence type="ECO:0000256" key="5">
    <source>
        <dbReference type="ARBA" id="ARBA00001954"/>
    </source>
</evidence>
<evidence type="ECO:0000256" key="8">
    <source>
        <dbReference type="ARBA" id="ARBA00013188"/>
    </source>
</evidence>
<dbReference type="InterPro" id="IPR011060">
    <property type="entry name" value="RibuloseP-bd_barrel"/>
</dbReference>
<dbReference type="PROSITE" id="PS01086">
    <property type="entry name" value="RIBUL_P_3_EPIMER_2"/>
    <property type="match status" value="1"/>
</dbReference>
<evidence type="ECO:0000256" key="16">
    <source>
        <dbReference type="PIRSR" id="PIRSR001461-3"/>
    </source>
</evidence>
<evidence type="ECO:0000256" key="17">
    <source>
        <dbReference type="SAM" id="MobiDB-lite"/>
    </source>
</evidence>
<dbReference type="Gene3D" id="3.20.20.70">
    <property type="entry name" value="Aldolase class I"/>
    <property type="match status" value="1"/>
</dbReference>